<evidence type="ECO:0000256" key="1">
    <source>
        <dbReference type="ARBA" id="ARBA00004651"/>
    </source>
</evidence>
<evidence type="ECO:0000256" key="6">
    <source>
        <dbReference type="SAM" id="MobiDB-lite"/>
    </source>
</evidence>
<dbReference type="AlphaFoldDB" id="A8V9E7"/>
<dbReference type="InterPro" id="IPR001851">
    <property type="entry name" value="ABC_transp_permease"/>
</dbReference>
<keyword evidence="5 7" id="KW-0472">Membrane</keyword>
<name>A8V9E7_9BURK</name>
<dbReference type="PANTHER" id="PTHR30482">
    <property type="entry name" value="HIGH-AFFINITY BRANCHED-CHAIN AMINO ACID TRANSPORT SYSTEM PERMEASE"/>
    <property type="match status" value="1"/>
</dbReference>
<evidence type="ECO:0000313" key="8">
    <source>
        <dbReference type="EMBL" id="ABW22842.1"/>
    </source>
</evidence>
<dbReference type="Pfam" id="PF02653">
    <property type="entry name" value="BPD_transp_2"/>
    <property type="match status" value="1"/>
</dbReference>
<feature type="region of interest" description="Disordered" evidence="6">
    <location>
        <begin position="1"/>
        <end position="35"/>
    </location>
</feature>
<dbReference type="GO" id="GO:0005886">
    <property type="term" value="C:plasma membrane"/>
    <property type="evidence" value="ECO:0007669"/>
    <property type="project" value="UniProtKB-SubCell"/>
</dbReference>
<feature type="transmembrane region" description="Helical" evidence="7">
    <location>
        <begin position="42"/>
        <end position="61"/>
    </location>
</feature>
<proteinExistence type="predicted"/>
<feature type="transmembrane region" description="Helical" evidence="7">
    <location>
        <begin position="122"/>
        <end position="142"/>
    </location>
</feature>
<organism evidence="8">
    <name type="scientific">Burkholderia sp. NCIMB 10467</name>
    <dbReference type="NCBI Taxonomy" id="476209"/>
    <lineage>
        <taxon>Bacteria</taxon>
        <taxon>Pseudomonadati</taxon>
        <taxon>Pseudomonadota</taxon>
        <taxon>Betaproteobacteria</taxon>
        <taxon>Burkholderiales</taxon>
        <taxon>Burkholderiaceae</taxon>
        <taxon>Burkholderia</taxon>
    </lineage>
</organism>
<sequence>MDSLGGRVEMSSNKQNPAANVSGSTAAAPHPPLPRSASKRTIPLAIAFVLAVAGAVAPSLIQSTLVFTLLTQATITAILATSVGFLIRQNGLVSFGHAAFYGLAGYIIALSMRGHITSPEAAIGLAVLIPTLLAFGLGMVFIRMVGVAFSMLTLAVAQGFYELFMRWRSLANGEDGLRVDWPTSIFGVHTVMFQDAGTIFLACWFVLVLVVFGLYVLASSHFGTLTLAIRENEERVRFIGYATVVPHALVYAISAFIASLAGVLFALYNGFFTPDILNWSLSGEVMIMAIIGGTRSVWGPALGAVFFFFLKNFLGDVTDHWQALVGGLLIVVVLLVPQGISGVLKLTGGKSGGRAS</sequence>
<feature type="compositionally biased region" description="Polar residues" evidence="6">
    <location>
        <begin position="10"/>
        <end position="25"/>
    </location>
</feature>
<evidence type="ECO:0000256" key="3">
    <source>
        <dbReference type="ARBA" id="ARBA00022692"/>
    </source>
</evidence>
<feature type="transmembrane region" description="Helical" evidence="7">
    <location>
        <begin position="238"/>
        <end position="265"/>
    </location>
</feature>
<feature type="transmembrane region" description="Helical" evidence="7">
    <location>
        <begin position="196"/>
        <end position="217"/>
    </location>
</feature>
<evidence type="ECO:0000256" key="4">
    <source>
        <dbReference type="ARBA" id="ARBA00022989"/>
    </source>
</evidence>
<keyword evidence="4 7" id="KW-1133">Transmembrane helix</keyword>
<dbReference type="CDD" id="cd06581">
    <property type="entry name" value="TM_PBP1_LivM_like"/>
    <property type="match status" value="1"/>
</dbReference>
<feature type="transmembrane region" description="Helical" evidence="7">
    <location>
        <begin position="321"/>
        <end position="340"/>
    </location>
</feature>
<dbReference type="GO" id="GO:0015658">
    <property type="term" value="F:branched-chain amino acid transmembrane transporter activity"/>
    <property type="evidence" value="ECO:0007669"/>
    <property type="project" value="InterPro"/>
</dbReference>
<dbReference type="PANTHER" id="PTHR30482:SF17">
    <property type="entry name" value="ABC TRANSPORTER ATP-BINDING PROTEIN"/>
    <property type="match status" value="1"/>
</dbReference>
<comment type="subcellular location">
    <subcellularLocation>
        <location evidence="1">Cell membrane</location>
        <topology evidence="1">Multi-pass membrane protein</topology>
    </subcellularLocation>
</comment>
<keyword evidence="2" id="KW-1003">Cell membrane</keyword>
<feature type="transmembrane region" description="Helical" evidence="7">
    <location>
        <begin position="99"/>
        <end position="116"/>
    </location>
</feature>
<evidence type="ECO:0000256" key="5">
    <source>
        <dbReference type="ARBA" id="ARBA00023136"/>
    </source>
</evidence>
<feature type="transmembrane region" description="Helical" evidence="7">
    <location>
        <begin position="285"/>
        <end position="309"/>
    </location>
</feature>
<dbReference type="InterPro" id="IPR043428">
    <property type="entry name" value="LivM-like"/>
</dbReference>
<feature type="transmembrane region" description="Helical" evidence="7">
    <location>
        <begin position="67"/>
        <end position="87"/>
    </location>
</feature>
<evidence type="ECO:0000256" key="2">
    <source>
        <dbReference type="ARBA" id="ARBA00022475"/>
    </source>
</evidence>
<reference evidence="8" key="1">
    <citation type="submission" date="2007-09" db="EMBL/GenBank/DDBJ databases">
        <title>Molecular and genetic characterization of the aromatic catabolism in Burkholderia sp. NCIMB 10467.</title>
        <authorList>
            <person name="Luo S."/>
            <person name="Zhou N.-Y."/>
        </authorList>
    </citation>
    <scope>NUCLEOTIDE SEQUENCE</scope>
    <source>
        <strain evidence="8">NCIMB 10467</strain>
    </source>
</reference>
<evidence type="ECO:0000256" key="7">
    <source>
        <dbReference type="SAM" id="Phobius"/>
    </source>
</evidence>
<dbReference type="EMBL" id="EU165545">
    <property type="protein sequence ID" value="ABW22842.1"/>
    <property type="molecule type" value="Genomic_DNA"/>
</dbReference>
<accession>A8V9E7</accession>
<keyword evidence="3 7" id="KW-0812">Transmembrane</keyword>
<protein>
    <submittedName>
        <fullName evidence="8">Putative inner-membrane translocator</fullName>
    </submittedName>
</protein>